<sequence length="386" mass="42993">MLGPQSLRLTYRERSLAVTVDILKSTGRKLEYKGRLRFSNYFETEQDRGTTYAPSPLLDVLNRPTPRTSDFQRVKPISRSQEDSRIEIVVAWRMRKDGSELARREDEGTRTASARSKYSISRLQKQSAVAHWGAVWYTHAHCHCLIYACLRRPTNEQKSTSHGSTGHRPRHITFLKLPTLPSNCPPHNLFPRATEQLESSVPSVLHSSAAALTTDTDTAVVAPLSPSLTVFDNGRLSQNGFASPLSGRPPEVSKNAGGKDSVRIDCENPSTVHRTPYTVQTASYAKERMARRGATLQGRATQPSGNKTAEDDFMNDGGSTLPAQSGSQEEIEAMRYVCLGDRRTDAEKGESIVKRQDRRSFKAGRCVQMMSWVTAGRRVGGRTRWA</sequence>
<name>A0A8H6IFC8_9AGAR</name>
<protein>
    <submittedName>
        <fullName evidence="2">Uncharacterized protein</fullName>
    </submittedName>
</protein>
<evidence type="ECO:0000313" key="3">
    <source>
        <dbReference type="Proteomes" id="UP000521943"/>
    </source>
</evidence>
<organism evidence="2 3">
    <name type="scientific">Ephemerocybe angulata</name>
    <dbReference type="NCBI Taxonomy" id="980116"/>
    <lineage>
        <taxon>Eukaryota</taxon>
        <taxon>Fungi</taxon>
        <taxon>Dikarya</taxon>
        <taxon>Basidiomycota</taxon>
        <taxon>Agaricomycotina</taxon>
        <taxon>Agaricomycetes</taxon>
        <taxon>Agaricomycetidae</taxon>
        <taxon>Agaricales</taxon>
        <taxon>Agaricineae</taxon>
        <taxon>Psathyrellaceae</taxon>
        <taxon>Ephemerocybe</taxon>
    </lineage>
</organism>
<feature type="compositionally biased region" description="Polar residues" evidence="1">
    <location>
        <begin position="298"/>
        <end position="307"/>
    </location>
</feature>
<evidence type="ECO:0000256" key="1">
    <source>
        <dbReference type="SAM" id="MobiDB-lite"/>
    </source>
</evidence>
<dbReference type="AlphaFoldDB" id="A0A8H6IFC8"/>
<accession>A0A8H6IFC8</accession>
<feature type="compositionally biased region" description="Polar residues" evidence="1">
    <location>
        <begin position="317"/>
        <end position="327"/>
    </location>
</feature>
<proteinExistence type="predicted"/>
<evidence type="ECO:0000313" key="2">
    <source>
        <dbReference type="EMBL" id="KAF6764590.1"/>
    </source>
</evidence>
<keyword evidence="3" id="KW-1185">Reference proteome</keyword>
<dbReference type="EMBL" id="JACGCI010000004">
    <property type="protein sequence ID" value="KAF6764590.1"/>
    <property type="molecule type" value="Genomic_DNA"/>
</dbReference>
<dbReference type="Proteomes" id="UP000521943">
    <property type="component" value="Unassembled WGS sequence"/>
</dbReference>
<feature type="region of interest" description="Disordered" evidence="1">
    <location>
        <begin position="292"/>
        <end position="327"/>
    </location>
</feature>
<reference evidence="2 3" key="1">
    <citation type="submission" date="2020-07" db="EMBL/GenBank/DDBJ databases">
        <title>Comparative genomics of pyrophilous fungi reveals a link between fire events and developmental genes.</title>
        <authorList>
            <consortium name="DOE Joint Genome Institute"/>
            <person name="Steindorff A.S."/>
            <person name="Carver A."/>
            <person name="Calhoun S."/>
            <person name="Stillman K."/>
            <person name="Liu H."/>
            <person name="Lipzen A."/>
            <person name="Pangilinan J."/>
            <person name="Labutti K."/>
            <person name="Bruns T.D."/>
            <person name="Grigoriev I.V."/>
        </authorList>
    </citation>
    <scope>NUCLEOTIDE SEQUENCE [LARGE SCALE GENOMIC DNA]</scope>
    <source>
        <strain evidence="2 3">CBS 144469</strain>
    </source>
</reference>
<gene>
    <name evidence="2" type="ORF">DFP72DRAFT_840625</name>
</gene>
<feature type="region of interest" description="Disordered" evidence="1">
    <location>
        <begin position="240"/>
        <end position="272"/>
    </location>
</feature>
<comment type="caution">
    <text evidence="2">The sequence shown here is derived from an EMBL/GenBank/DDBJ whole genome shotgun (WGS) entry which is preliminary data.</text>
</comment>